<protein>
    <recommendedName>
        <fullName evidence="7">Porphobilinogen deaminase</fullName>
        <shortName evidence="7">PBG</shortName>
        <ecNumber evidence="7">2.5.1.61</ecNumber>
    </recommendedName>
    <alternativeName>
        <fullName evidence="7">Hydroxymethylbilane synthase</fullName>
        <shortName evidence="7">HMBS</shortName>
    </alternativeName>
    <alternativeName>
        <fullName evidence="7">Pre-uroporphyrinogen synthase</fullName>
    </alternativeName>
</protein>
<comment type="catalytic activity">
    <reaction evidence="6 7">
        <text>4 porphobilinogen + H2O = hydroxymethylbilane + 4 NH4(+)</text>
        <dbReference type="Rhea" id="RHEA:13185"/>
        <dbReference type="ChEBI" id="CHEBI:15377"/>
        <dbReference type="ChEBI" id="CHEBI:28938"/>
        <dbReference type="ChEBI" id="CHEBI:57845"/>
        <dbReference type="ChEBI" id="CHEBI:58126"/>
        <dbReference type="EC" id="2.5.1.61"/>
    </reaction>
</comment>
<comment type="subunit">
    <text evidence="3 7">Monomer.</text>
</comment>
<feature type="domain" description="Porphobilinogen deaminase N-terminal" evidence="8">
    <location>
        <begin position="3"/>
        <end position="203"/>
    </location>
</feature>
<comment type="function">
    <text evidence="1 7">Tetrapolymerization of the monopyrrole PBG into the hydroxymethylbilane pre-uroporphyrinogen in several discrete steps.</text>
</comment>
<evidence type="ECO:0000256" key="4">
    <source>
        <dbReference type="ARBA" id="ARBA00022679"/>
    </source>
</evidence>
<evidence type="ECO:0000256" key="7">
    <source>
        <dbReference type="HAMAP-Rule" id="MF_00260"/>
    </source>
</evidence>
<dbReference type="Pfam" id="PF01379">
    <property type="entry name" value="Porphobil_deam"/>
    <property type="match status" value="1"/>
</dbReference>
<comment type="similarity">
    <text evidence="2 7">Belongs to the HMBS family.</text>
</comment>
<dbReference type="PANTHER" id="PTHR11557">
    <property type="entry name" value="PORPHOBILINOGEN DEAMINASE"/>
    <property type="match status" value="1"/>
</dbReference>
<dbReference type="Pfam" id="PF03900">
    <property type="entry name" value="Porphobil_deamC"/>
    <property type="match status" value="1"/>
</dbReference>
<dbReference type="GO" id="GO:0006782">
    <property type="term" value="P:protoporphyrinogen IX biosynthetic process"/>
    <property type="evidence" value="ECO:0007669"/>
    <property type="project" value="UniProtKB-UniRule"/>
</dbReference>
<evidence type="ECO:0000256" key="1">
    <source>
        <dbReference type="ARBA" id="ARBA00002869"/>
    </source>
</evidence>
<evidence type="ECO:0000259" key="9">
    <source>
        <dbReference type="Pfam" id="PF03900"/>
    </source>
</evidence>
<keyword evidence="11" id="KW-1185">Reference proteome</keyword>
<dbReference type="EMBL" id="CP033897">
    <property type="protein sequence ID" value="AZA12227.1"/>
    <property type="molecule type" value="Genomic_DNA"/>
</dbReference>
<dbReference type="HAMAP" id="MF_00260">
    <property type="entry name" value="Porphobil_deam"/>
    <property type="match status" value="1"/>
</dbReference>
<evidence type="ECO:0000256" key="6">
    <source>
        <dbReference type="ARBA" id="ARBA00048169"/>
    </source>
</evidence>
<dbReference type="Gene3D" id="3.30.160.40">
    <property type="entry name" value="Porphobilinogen deaminase, C-terminal domain"/>
    <property type="match status" value="1"/>
</dbReference>
<organism evidence="10 11">
    <name type="scientific">Corynebacterium gerontici</name>
    <dbReference type="NCBI Taxonomy" id="2079234"/>
    <lineage>
        <taxon>Bacteria</taxon>
        <taxon>Bacillati</taxon>
        <taxon>Actinomycetota</taxon>
        <taxon>Actinomycetes</taxon>
        <taxon>Mycobacteriales</taxon>
        <taxon>Corynebacteriaceae</taxon>
        <taxon>Corynebacterium</taxon>
    </lineage>
</organism>
<sequence>MSLTIGTRGSLLATTQTGHVRDALAEQGVEAELHIVTTQGDVNMAPVERIGVGVFTQALREALANGECDIAVHSFKDLPTEADPRFHLVVPKRADARDCLIARDGLSLEELPSGAKIGTGAPRRISQVKRIRPDVECVSLRGNIDTRMGKVASGELDAVVLAYAGLERVGRGAEATQVFDPEVFVPAPAQGALAIECRADDEVACAALDAIADPWATQAAQAERVVLNRLEAGCTAPVAVGSQQRDGQIALHAVVVSLDGSTLLSAQAQGDISDAEQLAEGVAQELIQAGAAKILD</sequence>
<evidence type="ECO:0000256" key="3">
    <source>
        <dbReference type="ARBA" id="ARBA00011245"/>
    </source>
</evidence>
<accession>A0A3G6J2H9</accession>
<dbReference type="InterPro" id="IPR022418">
    <property type="entry name" value="Porphobilinogen_deaminase_C"/>
</dbReference>
<evidence type="ECO:0000256" key="5">
    <source>
        <dbReference type="ARBA" id="ARBA00023244"/>
    </source>
</evidence>
<evidence type="ECO:0000256" key="2">
    <source>
        <dbReference type="ARBA" id="ARBA00005638"/>
    </source>
</evidence>
<gene>
    <name evidence="7 10" type="primary">hemC</name>
    <name evidence="10" type="ORF">CGERO_09700</name>
</gene>
<evidence type="ECO:0000259" key="8">
    <source>
        <dbReference type="Pfam" id="PF01379"/>
    </source>
</evidence>
<dbReference type="PROSITE" id="PS00533">
    <property type="entry name" value="PORPHOBILINOGEN_DEAM"/>
    <property type="match status" value="1"/>
</dbReference>
<dbReference type="NCBIfam" id="TIGR00212">
    <property type="entry name" value="hemC"/>
    <property type="match status" value="1"/>
</dbReference>
<dbReference type="KEGG" id="cgk:CGERO_09700"/>
<dbReference type="FunFam" id="3.40.190.10:FF:000005">
    <property type="entry name" value="Porphobilinogen deaminase"/>
    <property type="match status" value="1"/>
</dbReference>
<dbReference type="AlphaFoldDB" id="A0A3G6J2H9"/>
<dbReference type="SUPFAM" id="SSF54782">
    <property type="entry name" value="Porphobilinogen deaminase (hydroxymethylbilane synthase), C-terminal domain"/>
    <property type="match status" value="1"/>
</dbReference>
<name>A0A3G6J2H9_9CORY</name>
<proteinExistence type="inferred from homology"/>
<dbReference type="GO" id="GO:0005737">
    <property type="term" value="C:cytoplasm"/>
    <property type="evidence" value="ECO:0007669"/>
    <property type="project" value="UniProtKB-UniRule"/>
</dbReference>
<dbReference type="Gene3D" id="3.40.190.10">
    <property type="entry name" value="Periplasmic binding protein-like II"/>
    <property type="match status" value="2"/>
</dbReference>
<evidence type="ECO:0000313" key="10">
    <source>
        <dbReference type="EMBL" id="AZA12227.1"/>
    </source>
</evidence>
<comment type="miscellaneous">
    <text evidence="7">The porphobilinogen subunits are added to the dipyrromethane group.</text>
</comment>
<reference evidence="10 11" key="1">
    <citation type="submission" date="2018-11" db="EMBL/GenBank/DDBJ databases">
        <authorList>
            <person name="Kleinhagauer T."/>
            <person name="Glaeser S.P."/>
            <person name="Spergser J."/>
            <person name="Ruckert C."/>
            <person name="Kaempfer P."/>
            <person name="Busse H.-J."/>
        </authorList>
    </citation>
    <scope>NUCLEOTIDE SEQUENCE [LARGE SCALE GENOMIC DNA]</scope>
    <source>
        <strain evidence="10 11">W8</strain>
    </source>
</reference>
<feature type="modified residue" description="S-(dipyrrolylmethanemethyl)cysteine" evidence="7">
    <location>
        <position position="234"/>
    </location>
</feature>
<comment type="cofactor">
    <cofactor evidence="7">
        <name>dipyrromethane</name>
        <dbReference type="ChEBI" id="CHEBI:60342"/>
    </cofactor>
    <text evidence="7">Binds 1 dipyrromethane group covalently.</text>
</comment>
<keyword evidence="4 7" id="KW-0808">Transferase</keyword>
<dbReference type="InterPro" id="IPR022419">
    <property type="entry name" value="Porphobilin_deaminase_cofac_BS"/>
</dbReference>
<dbReference type="SUPFAM" id="SSF53850">
    <property type="entry name" value="Periplasmic binding protein-like II"/>
    <property type="match status" value="1"/>
</dbReference>
<dbReference type="RefSeq" id="WP_123935416.1">
    <property type="nucleotide sequence ID" value="NZ_CP033897.1"/>
</dbReference>
<dbReference type="PANTHER" id="PTHR11557:SF0">
    <property type="entry name" value="PORPHOBILINOGEN DEAMINASE"/>
    <property type="match status" value="1"/>
</dbReference>
<dbReference type="Proteomes" id="UP000271587">
    <property type="component" value="Chromosome"/>
</dbReference>
<evidence type="ECO:0000313" key="11">
    <source>
        <dbReference type="Proteomes" id="UP000271587"/>
    </source>
</evidence>
<dbReference type="OrthoDB" id="9810298at2"/>
<dbReference type="InterPro" id="IPR036803">
    <property type="entry name" value="Porphobilinogen_deaminase_C_sf"/>
</dbReference>
<dbReference type="InterPro" id="IPR022417">
    <property type="entry name" value="Porphobilin_deaminase_N"/>
</dbReference>
<dbReference type="PRINTS" id="PR00151">
    <property type="entry name" value="PORPHBDMNASE"/>
</dbReference>
<dbReference type="InterPro" id="IPR000860">
    <property type="entry name" value="HemC"/>
</dbReference>
<keyword evidence="5 7" id="KW-0627">Porphyrin biosynthesis</keyword>
<dbReference type="PIRSF" id="PIRSF001438">
    <property type="entry name" value="4pyrrol_synth_OHMeBilane_synth"/>
    <property type="match status" value="1"/>
</dbReference>
<dbReference type="EC" id="2.5.1.61" evidence="7"/>
<feature type="domain" description="Porphobilinogen deaminase C-terminal" evidence="9">
    <location>
        <begin position="218"/>
        <end position="287"/>
    </location>
</feature>
<dbReference type="GO" id="GO:0004418">
    <property type="term" value="F:hydroxymethylbilane synthase activity"/>
    <property type="evidence" value="ECO:0007669"/>
    <property type="project" value="UniProtKB-UniRule"/>
</dbReference>